<dbReference type="GO" id="GO:0001664">
    <property type="term" value="F:G protein-coupled receptor binding"/>
    <property type="evidence" value="ECO:0007669"/>
    <property type="project" value="TreeGrafter"/>
</dbReference>
<evidence type="ECO:0000256" key="7">
    <source>
        <dbReference type="PIRSR" id="PIRSR601019-2"/>
    </source>
</evidence>
<dbReference type="Gene3D" id="1.10.400.10">
    <property type="entry name" value="GI Alpha 1, domain 2-like"/>
    <property type="match status" value="1"/>
</dbReference>
<feature type="binding site" evidence="6">
    <location>
        <begin position="224"/>
        <end position="228"/>
    </location>
    <ligand>
        <name>GTP</name>
        <dbReference type="ChEBI" id="CHEBI:37565"/>
    </ligand>
</feature>
<dbReference type="Proteomes" id="UP000752171">
    <property type="component" value="Unassembled WGS sequence"/>
</dbReference>
<dbReference type="GO" id="GO:0005834">
    <property type="term" value="C:heterotrimeric G-protein complex"/>
    <property type="evidence" value="ECO:0007669"/>
    <property type="project" value="TreeGrafter"/>
</dbReference>
<dbReference type="GO" id="GO:0031683">
    <property type="term" value="F:G-protein beta/gamma-subunit complex binding"/>
    <property type="evidence" value="ECO:0007669"/>
    <property type="project" value="InterPro"/>
</dbReference>
<dbReference type="GO" id="GO:0046872">
    <property type="term" value="F:metal ion binding"/>
    <property type="evidence" value="ECO:0007669"/>
    <property type="project" value="UniProtKB-KW"/>
</dbReference>
<dbReference type="GO" id="GO:0003924">
    <property type="term" value="F:GTPase activity"/>
    <property type="evidence" value="ECO:0007669"/>
    <property type="project" value="InterPro"/>
</dbReference>
<accession>A0A8T2L6G9</accession>
<dbReference type="EMBL" id="JAICCE010000019">
    <property type="protein sequence ID" value="KAG9264571.1"/>
    <property type="molecule type" value="Genomic_DNA"/>
</dbReference>
<dbReference type="GO" id="GO:0005737">
    <property type="term" value="C:cytoplasm"/>
    <property type="evidence" value="ECO:0007669"/>
    <property type="project" value="TreeGrafter"/>
</dbReference>
<dbReference type="Gene3D" id="3.40.50.300">
    <property type="entry name" value="P-loop containing nucleotide triphosphate hydrolases"/>
    <property type="match status" value="1"/>
</dbReference>
<feature type="binding site" evidence="6">
    <location>
        <begin position="66"/>
        <end position="71"/>
    </location>
    <ligand>
        <name>GTP</name>
        <dbReference type="ChEBI" id="CHEBI:37565"/>
    </ligand>
</feature>
<dbReference type="SUPFAM" id="SSF52540">
    <property type="entry name" value="P-loop containing nucleoside triphosphate hydrolases"/>
    <property type="match status" value="1"/>
</dbReference>
<proteinExistence type="predicted"/>
<evidence type="ECO:0000256" key="5">
    <source>
        <dbReference type="ARBA" id="ARBA00023224"/>
    </source>
</evidence>
<dbReference type="FunFam" id="3.40.50.300:FF:000692">
    <property type="entry name" value="Guanine nucleotide-binding protein subunit alpha"/>
    <property type="match status" value="1"/>
</dbReference>
<dbReference type="InterPro" id="IPR027417">
    <property type="entry name" value="P-loop_NTPase"/>
</dbReference>
<organism evidence="8 9">
    <name type="scientific">Astyanax mexicanus</name>
    <name type="common">Blind cave fish</name>
    <name type="synonym">Astyanax fasciatus mexicanus</name>
    <dbReference type="NCBI Taxonomy" id="7994"/>
    <lineage>
        <taxon>Eukaryota</taxon>
        <taxon>Metazoa</taxon>
        <taxon>Chordata</taxon>
        <taxon>Craniata</taxon>
        <taxon>Vertebrata</taxon>
        <taxon>Euteleostomi</taxon>
        <taxon>Actinopterygii</taxon>
        <taxon>Neopterygii</taxon>
        <taxon>Teleostei</taxon>
        <taxon>Ostariophysi</taxon>
        <taxon>Characiformes</taxon>
        <taxon>Characoidei</taxon>
        <taxon>Acestrorhamphidae</taxon>
        <taxon>Acestrorhamphinae</taxon>
        <taxon>Astyanax</taxon>
    </lineage>
</organism>
<feature type="binding site" evidence="6">
    <location>
        <begin position="199"/>
        <end position="205"/>
    </location>
    <ligand>
        <name>GTP</name>
        <dbReference type="ChEBI" id="CHEBI:37565"/>
    </ligand>
</feature>
<name>A0A8T2L6G9_ASTMX</name>
<dbReference type="PROSITE" id="PS51882">
    <property type="entry name" value="G_ALPHA"/>
    <property type="match status" value="1"/>
</dbReference>
<dbReference type="PANTHER" id="PTHR10218:SF231">
    <property type="entry name" value="GUANINE NUCLEOTIDE BINDING PROTEIN (G PROTEIN) ALPHA V1"/>
    <property type="match status" value="1"/>
</dbReference>
<keyword evidence="1 7" id="KW-0479">Metal-binding</keyword>
<dbReference type="PRINTS" id="PR00318">
    <property type="entry name" value="GPROTEINA"/>
</dbReference>
<feature type="binding site" evidence="6">
    <location>
        <begin position="174"/>
        <end position="175"/>
    </location>
    <ligand>
        <name>GTP</name>
        <dbReference type="ChEBI" id="CHEBI:37565"/>
    </ligand>
</feature>
<dbReference type="AlphaFoldDB" id="A0A8T2L6G9"/>
<comment type="caution">
    <text evidence="8">The sequence shown here is derived from an EMBL/GenBank/DDBJ whole genome shotgun (WGS) entry which is preliminary data.</text>
</comment>
<dbReference type="GO" id="GO:0007188">
    <property type="term" value="P:adenylate cyclase-modulating G protein-coupled receptor signaling pathway"/>
    <property type="evidence" value="ECO:0007669"/>
    <property type="project" value="TreeGrafter"/>
</dbReference>
<protein>
    <submittedName>
        <fullName evidence="8">Guanine nucleotide-binding protein G(O) subunit alpha-like</fullName>
    </submittedName>
</protein>
<reference evidence="8 9" key="1">
    <citation type="submission" date="2021-07" db="EMBL/GenBank/DDBJ databases">
        <authorList>
            <person name="Imarazene B."/>
            <person name="Zahm M."/>
            <person name="Klopp C."/>
            <person name="Cabau C."/>
            <person name="Beille S."/>
            <person name="Jouanno E."/>
            <person name="Castinel A."/>
            <person name="Lluch J."/>
            <person name="Gil L."/>
            <person name="Kuchtly C."/>
            <person name="Lopez Roques C."/>
            <person name="Donnadieu C."/>
            <person name="Parrinello H."/>
            <person name="Journot L."/>
            <person name="Du K."/>
            <person name="Schartl M."/>
            <person name="Retaux S."/>
            <person name="Guiguen Y."/>
        </authorList>
    </citation>
    <scope>NUCLEOTIDE SEQUENCE [LARGE SCALE GENOMIC DNA]</scope>
    <source>
        <strain evidence="8">Pach_M1</strain>
        <tissue evidence="8">Testis</tissue>
    </source>
</reference>
<keyword evidence="3 7" id="KW-0460">Magnesium</keyword>
<sequence length="380" mass="42900">MVKLYKPCVIFSVEDCARSLRQSLRSRVSEKEKRAMAHSAKIDQDLGERGRQEANVVKILLLGTPESGKSTLLKQMKIIYSRGFTKDELVSFTPAVLDNLLTSMKCVLHGMGVLRINLSNRKNKAHARCVLKCESCVGEDGELIPFAAFAFCSLWGDQGVRLAAAKGHEYQLNDSALYFFENMGRIIAPNYVPTEADVLRVRVRTRGIIETQFSYKNSIYRMYDVGSQRSERKKWFSYFDDARAVLFVVALNGYDLTLPERPCLNRLQESLELFTTVCSNTHFRKASLILYMNKTDLFCEKIVNSERHLRLYCPDFRGPDCDVTAAARHVTAMFITRCTASGRLAFPHYTNATDTPAVGDVFSAVINSITQQNLQAVPLL</sequence>
<evidence type="ECO:0000256" key="6">
    <source>
        <dbReference type="PIRSR" id="PIRSR601019-1"/>
    </source>
</evidence>
<dbReference type="PANTHER" id="PTHR10218">
    <property type="entry name" value="GTP-BINDING PROTEIN ALPHA SUBUNIT"/>
    <property type="match status" value="1"/>
</dbReference>
<keyword evidence="5" id="KW-0807">Transducer</keyword>
<feature type="binding site" evidence="7">
    <location>
        <position position="205"/>
    </location>
    <ligand>
        <name>Mg(2+)</name>
        <dbReference type="ChEBI" id="CHEBI:18420"/>
    </ligand>
</feature>
<dbReference type="FunFam" id="1.10.400.10:FF:000007">
    <property type="entry name" value="Guanine nucleotide-binding protein subunit alpha"/>
    <property type="match status" value="1"/>
</dbReference>
<feature type="binding site" evidence="6">
    <location>
        <begin position="293"/>
        <end position="296"/>
    </location>
    <ligand>
        <name>GTP</name>
        <dbReference type="ChEBI" id="CHEBI:37565"/>
    </ligand>
</feature>
<dbReference type="InterPro" id="IPR011025">
    <property type="entry name" value="GproteinA_insert"/>
</dbReference>
<evidence type="ECO:0000313" key="8">
    <source>
        <dbReference type="EMBL" id="KAG9264571.1"/>
    </source>
</evidence>
<dbReference type="GO" id="GO:0032502">
    <property type="term" value="P:developmental process"/>
    <property type="evidence" value="ECO:0007669"/>
    <property type="project" value="UniProtKB-ARBA"/>
</dbReference>
<dbReference type="GO" id="GO:0005525">
    <property type="term" value="F:GTP binding"/>
    <property type="evidence" value="ECO:0007669"/>
    <property type="project" value="UniProtKB-KW"/>
</dbReference>
<feature type="binding site" evidence="7">
    <location>
        <position position="70"/>
    </location>
    <ligand>
        <name>Mg(2+)</name>
        <dbReference type="ChEBI" id="CHEBI:18420"/>
    </ligand>
</feature>
<dbReference type="Pfam" id="PF00503">
    <property type="entry name" value="G-alpha"/>
    <property type="match status" value="1"/>
</dbReference>
<dbReference type="InterPro" id="IPR001019">
    <property type="entry name" value="Gprotein_alpha_su"/>
</dbReference>
<evidence type="ECO:0000256" key="2">
    <source>
        <dbReference type="ARBA" id="ARBA00022741"/>
    </source>
</evidence>
<dbReference type="SUPFAM" id="SSF47895">
    <property type="entry name" value="Transducin (alpha subunit), insertion domain"/>
    <property type="match status" value="1"/>
</dbReference>
<dbReference type="SMART" id="SM00275">
    <property type="entry name" value="G_alpha"/>
    <property type="match status" value="1"/>
</dbReference>
<evidence type="ECO:0000256" key="3">
    <source>
        <dbReference type="ARBA" id="ARBA00022842"/>
    </source>
</evidence>
<dbReference type="CDD" id="cd00066">
    <property type="entry name" value="G-alpha"/>
    <property type="match status" value="1"/>
</dbReference>
<feature type="binding site" evidence="6">
    <location>
        <position position="352"/>
    </location>
    <ligand>
        <name>GTP</name>
        <dbReference type="ChEBI" id="CHEBI:37565"/>
    </ligand>
</feature>
<evidence type="ECO:0000256" key="4">
    <source>
        <dbReference type="ARBA" id="ARBA00023134"/>
    </source>
</evidence>
<evidence type="ECO:0000256" key="1">
    <source>
        <dbReference type="ARBA" id="ARBA00022723"/>
    </source>
</evidence>
<keyword evidence="4 6" id="KW-0342">GTP-binding</keyword>
<evidence type="ECO:0000313" key="9">
    <source>
        <dbReference type="Proteomes" id="UP000752171"/>
    </source>
</evidence>
<gene>
    <name evidence="8" type="ORF">AMEX_G22855</name>
</gene>
<keyword evidence="2 6" id="KW-0547">Nucleotide-binding</keyword>